<organism evidence="1 2">
    <name type="scientific">Thalassotalea profundi</name>
    <dbReference type="NCBI Taxonomy" id="2036687"/>
    <lineage>
        <taxon>Bacteria</taxon>
        <taxon>Pseudomonadati</taxon>
        <taxon>Pseudomonadota</taxon>
        <taxon>Gammaproteobacteria</taxon>
        <taxon>Alteromonadales</taxon>
        <taxon>Colwelliaceae</taxon>
        <taxon>Thalassotalea</taxon>
    </lineage>
</organism>
<dbReference type="EMBL" id="BNAH01000004">
    <property type="protein sequence ID" value="GHE84871.1"/>
    <property type="molecule type" value="Genomic_DNA"/>
</dbReference>
<evidence type="ECO:0008006" key="3">
    <source>
        <dbReference type="Google" id="ProtNLM"/>
    </source>
</evidence>
<protein>
    <recommendedName>
        <fullName evidence="3">PepSY domain-containing protein</fullName>
    </recommendedName>
</protein>
<comment type="caution">
    <text evidence="1">The sequence shown here is derived from an EMBL/GenBank/DDBJ whole genome shotgun (WGS) entry which is preliminary data.</text>
</comment>
<keyword evidence="2" id="KW-1185">Reference proteome</keyword>
<evidence type="ECO:0000313" key="2">
    <source>
        <dbReference type="Proteomes" id="UP000626370"/>
    </source>
</evidence>
<reference evidence="2" key="1">
    <citation type="journal article" date="2019" name="Int. J. Syst. Evol. Microbiol.">
        <title>The Global Catalogue of Microorganisms (GCM) 10K type strain sequencing project: providing services to taxonomists for standard genome sequencing and annotation.</title>
        <authorList>
            <consortium name="The Broad Institute Genomics Platform"/>
            <consortium name="The Broad Institute Genome Sequencing Center for Infectious Disease"/>
            <person name="Wu L."/>
            <person name="Ma J."/>
        </authorList>
    </citation>
    <scope>NUCLEOTIDE SEQUENCE [LARGE SCALE GENOMIC DNA]</scope>
    <source>
        <strain evidence="2">CGMCC 1.15922</strain>
    </source>
</reference>
<evidence type="ECO:0000313" key="1">
    <source>
        <dbReference type="EMBL" id="GHE84871.1"/>
    </source>
</evidence>
<proteinExistence type="predicted"/>
<dbReference type="Proteomes" id="UP000626370">
    <property type="component" value="Unassembled WGS sequence"/>
</dbReference>
<sequence length="95" mass="10297">MKSIIGFISLVFIGGLQVAMADNLGLTTINYQSDDKSNKTVKSSQQAASLVKKQYGGKVLKVNKQKSDYKVKILKPNGHVVSKKVNATTGKINKD</sequence>
<name>A0ABQ3IIK3_9GAMM</name>
<gene>
    <name evidence="1" type="ORF">GCM10011501_12180</name>
</gene>
<dbReference type="RefSeq" id="WP_189377354.1">
    <property type="nucleotide sequence ID" value="NZ_BNAH01000004.1"/>
</dbReference>
<accession>A0ABQ3IIK3</accession>